<comment type="caution">
    <text evidence="2">The sequence shown here is derived from an EMBL/GenBank/DDBJ whole genome shotgun (WGS) entry which is preliminary data.</text>
</comment>
<dbReference type="Proteomes" id="UP001189429">
    <property type="component" value="Unassembled WGS sequence"/>
</dbReference>
<dbReference type="EMBL" id="CAUYUJ010020693">
    <property type="protein sequence ID" value="CAK0899916.1"/>
    <property type="molecule type" value="Genomic_DNA"/>
</dbReference>
<organism evidence="2 3">
    <name type="scientific">Prorocentrum cordatum</name>
    <dbReference type="NCBI Taxonomy" id="2364126"/>
    <lineage>
        <taxon>Eukaryota</taxon>
        <taxon>Sar</taxon>
        <taxon>Alveolata</taxon>
        <taxon>Dinophyceae</taxon>
        <taxon>Prorocentrales</taxon>
        <taxon>Prorocentraceae</taxon>
        <taxon>Prorocentrum</taxon>
    </lineage>
</organism>
<evidence type="ECO:0000313" key="3">
    <source>
        <dbReference type="Proteomes" id="UP001189429"/>
    </source>
</evidence>
<name>A0ABN9XJD7_9DINO</name>
<accession>A0ABN9XJD7</accession>
<feature type="compositionally biased region" description="Basic and acidic residues" evidence="1">
    <location>
        <begin position="209"/>
        <end position="231"/>
    </location>
</feature>
<feature type="compositionally biased region" description="Basic and acidic residues" evidence="1">
    <location>
        <begin position="166"/>
        <end position="182"/>
    </location>
</feature>
<protein>
    <recommendedName>
        <fullName evidence="4">RNA helicase</fullName>
    </recommendedName>
</protein>
<evidence type="ECO:0008006" key="4">
    <source>
        <dbReference type="Google" id="ProtNLM"/>
    </source>
</evidence>
<feature type="compositionally biased region" description="Acidic residues" evidence="1">
    <location>
        <begin position="183"/>
        <end position="199"/>
    </location>
</feature>
<feature type="compositionally biased region" description="Basic residues" evidence="1">
    <location>
        <begin position="99"/>
        <end position="109"/>
    </location>
</feature>
<reference evidence="2" key="1">
    <citation type="submission" date="2023-10" db="EMBL/GenBank/DDBJ databases">
        <authorList>
            <person name="Chen Y."/>
            <person name="Shah S."/>
            <person name="Dougan E. K."/>
            <person name="Thang M."/>
            <person name="Chan C."/>
        </authorList>
    </citation>
    <scope>NUCLEOTIDE SEQUENCE [LARGE SCALE GENOMIC DNA]</scope>
</reference>
<sequence>MGNLPGLPLLDAEKITWKIHDRIMAPPFQQWLLTATPLDRQKLQAVLQGRFTHFKRKQKINLVPFLSAQGFSLTDEDEDEDGKGRRRRRDRGKGDGRRERSRSRRKGKGRDRDRDRDRRRDRDDDDKGKGKRSRKGKRDRRGRDGDRGDWQGPMIDGATGANTIEVKWKPPGWKEGDEKKEGEEEEDEDDDEESEDEEEDSRRRRRGRVERGRVHAHDVDQRGDERRKHATEGVVGSRLRSRRYHHHQTVRRHQRNQGLQPSRA</sequence>
<feature type="compositionally biased region" description="Basic residues" evidence="1">
    <location>
        <begin position="129"/>
        <end position="140"/>
    </location>
</feature>
<feature type="region of interest" description="Disordered" evidence="1">
    <location>
        <begin position="74"/>
        <end position="264"/>
    </location>
</feature>
<evidence type="ECO:0000256" key="1">
    <source>
        <dbReference type="SAM" id="MobiDB-lite"/>
    </source>
</evidence>
<proteinExistence type="predicted"/>
<evidence type="ECO:0000313" key="2">
    <source>
        <dbReference type="EMBL" id="CAK0899916.1"/>
    </source>
</evidence>
<keyword evidence="3" id="KW-1185">Reference proteome</keyword>
<feature type="compositionally biased region" description="Basic residues" evidence="1">
    <location>
        <begin position="239"/>
        <end position="255"/>
    </location>
</feature>
<feature type="compositionally biased region" description="Basic and acidic residues" evidence="1">
    <location>
        <begin position="110"/>
        <end position="128"/>
    </location>
</feature>
<gene>
    <name evidence="2" type="ORF">PCOR1329_LOCUS77334</name>
</gene>